<protein>
    <submittedName>
        <fullName evidence="1">Cytochrome b-c1 complex subunit 6</fullName>
    </submittedName>
</protein>
<evidence type="ECO:0000313" key="1">
    <source>
        <dbReference type="EMBL" id="AQK71551.1"/>
    </source>
</evidence>
<dbReference type="EMBL" id="CM000781">
    <property type="protein sequence ID" value="AQK71551.1"/>
    <property type="molecule type" value="Genomic_DNA"/>
</dbReference>
<name>A0A1D6HA18_MAIZE</name>
<reference evidence="1" key="1">
    <citation type="submission" date="2015-12" db="EMBL/GenBank/DDBJ databases">
        <title>Update maize B73 reference genome by single molecule sequencing technologies.</title>
        <authorList>
            <consortium name="Maize Genome Sequencing Project"/>
            <person name="Ware D."/>
        </authorList>
    </citation>
    <scope>NUCLEOTIDE SEQUENCE</scope>
    <source>
        <tissue evidence="1">Seedling</tissue>
    </source>
</reference>
<dbReference type="AlphaFoldDB" id="A0A1D6HA18"/>
<organism evidence="1">
    <name type="scientific">Zea mays</name>
    <name type="common">Maize</name>
    <dbReference type="NCBI Taxonomy" id="4577"/>
    <lineage>
        <taxon>Eukaryota</taxon>
        <taxon>Viridiplantae</taxon>
        <taxon>Streptophyta</taxon>
        <taxon>Embryophyta</taxon>
        <taxon>Tracheophyta</taxon>
        <taxon>Spermatophyta</taxon>
        <taxon>Magnoliopsida</taxon>
        <taxon>Liliopsida</taxon>
        <taxon>Poales</taxon>
        <taxon>Poaceae</taxon>
        <taxon>PACMAD clade</taxon>
        <taxon>Panicoideae</taxon>
        <taxon>Andropogonodae</taxon>
        <taxon>Andropogoneae</taxon>
        <taxon>Tripsacinae</taxon>
        <taxon>Zea</taxon>
    </lineage>
</organism>
<sequence>MIIRNVLKGLRTMRLGTSTVPVSTLITGNVLTRMLQRNSLRC</sequence>
<accession>A0A1D6HA18</accession>
<proteinExistence type="predicted"/>
<gene>
    <name evidence="1" type="ORF">ZEAMMB73_Zm00001d016722</name>
</gene>